<keyword evidence="3" id="KW-1185">Reference proteome</keyword>
<feature type="disulfide bond" evidence="1">
    <location>
        <begin position="117"/>
        <end position="126"/>
    </location>
</feature>
<keyword evidence="1" id="KW-1015">Disulfide bond</keyword>
<dbReference type="SMART" id="SM00205">
    <property type="entry name" value="THN"/>
    <property type="match status" value="1"/>
</dbReference>
<evidence type="ECO:0000313" key="2">
    <source>
        <dbReference type="EMBL" id="GKV46356.1"/>
    </source>
</evidence>
<evidence type="ECO:0008006" key="4">
    <source>
        <dbReference type="Google" id="ProtNLM"/>
    </source>
</evidence>
<name>A0AAV5M942_9ROSI</name>
<proteinExistence type="predicted"/>
<dbReference type="PIRSF" id="PIRSF002703">
    <property type="entry name" value="Thaumatin"/>
    <property type="match status" value="1"/>
</dbReference>
<evidence type="ECO:0000256" key="1">
    <source>
        <dbReference type="PIRSR" id="PIRSR002703-1"/>
    </source>
</evidence>
<dbReference type="SUPFAM" id="SSF49870">
    <property type="entry name" value="Osmotin, thaumatin-like protein"/>
    <property type="match status" value="1"/>
</dbReference>
<dbReference type="InterPro" id="IPR037176">
    <property type="entry name" value="Osmotin/thaumatin-like_sf"/>
</dbReference>
<dbReference type="Gene3D" id="2.60.110.10">
    <property type="entry name" value="Thaumatin"/>
    <property type="match status" value="2"/>
</dbReference>
<dbReference type="AlphaFoldDB" id="A0AAV5M942"/>
<dbReference type="InterPro" id="IPR001938">
    <property type="entry name" value="Thaumatin"/>
</dbReference>
<sequence>MNQNNDPSTGEFSAERGSGVEEILSTPDKLTGSIWLWTGCSYDSFFNFTFTCETGDCGAGVDCQGPSSTYPPVGGTSVGGSRPCPVADCARNIGDVCPAPLVATNKNGAYVGCNSACDALKDPQSCCTGDFAEAACQPNDYSKRFKDLCNMAHTYPGDSNPPVYKCSGATSYTIRFCP</sequence>
<feature type="disulfide bond" evidence="1">
    <location>
        <begin position="97"/>
        <end position="113"/>
    </location>
</feature>
<dbReference type="Pfam" id="PF00314">
    <property type="entry name" value="Thaumatin"/>
    <property type="match status" value="2"/>
</dbReference>
<feature type="disulfide bond" evidence="1">
    <location>
        <begin position="57"/>
        <end position="63"/>
    </location>
</feature>
<protein>
    <recommendedName>
        <fullName evidence="4">Thaumatin-like protein</fullName>
    </recommendedName>
</protein>
<feature type="disulfide bond" evidence="1">
    <location>
        <begin position="127"/>
        <end position="136"/>
    </location>
</feature>
<evidence type="ECO:0000313" key="3">
    <source>
        <dbReference type="Proteomes" id="UP001054252"/>
    </source>
</evidence>
<gene>
    <name evidence="2" type="ORF">SLEP1_g53341</name>
</gene>
<reference evidence="2 3" key="1">
    <citation type="journal article" date="2021" name="Commun. Biol.">
        <title>The genome of Shorea leprosula (Dipterocarpaceae) highlights the ecological relevance of drought in aseasonal tropical rainforests.</title>
        <authorList>
            <person name="Ng K.K.S."/>
            <person name="Kobayashi M.J."/>
            <person name="Fawcett J.A."/>
            <person name="Hatakeyama M."/>
            <person name="Paape T."/>
            <person name="Ng C.H."/>
            <person name="Ang C.C."/>
            <person name="Tnah L.H."/>
            <person name="Lee C.T."/>
            <person name="Nishiyama T."/>
            <person name="Sese J."/>
            <person name="O'Brien M.J."/>
            <person name="Copetti D."/>
            <person name="Mohd Noor M.I."/>
            <person name="Ong R.C."/>
            <person name="Putra M."/>
            <person name="Sireger I.Z."/>
            <person name="Indrioko S."/>
            <person name="Kosugi Y."/>
            <person name="Izuno A."/>
            <person name="Isagi Y."/>
            <person name="Lee S.L."/>
            <person name="Shimizu K.K."/>
        </authorList>
    </citation>
    <scope>NUCLEOTIDE SEQUENCE [LARGE SCALE GENOMIC DNA]</scope>
    <source>
        <strain evidence="2">214</strain>
    </source>
</reference>
<dbReference type="PROSITE" id="PS51367">
    <property type="entry name" value="THAUMATIN_2"/>
    <property type="match status" value="1"/>
</dbReference>
<feature type="disulfide bond" evidence="1">
    <location>
        <begin position="40"/>
        <end position="52"/>
    </location>
</feature>
<organism evidence="2 3">
    <name type="scientific">Rubroshorea leprosula</name>
    <dbReference type="NCBI Taxonomy" id="152421"/>
    <lineage>
        <taxon>Eukaryota</taxon>
        <taxon>Viridiplantae</taxon>
        <taxon>Streptophyta</taxon>
        <taxon>Embryophyta</taxon>
        <taxon>Tracheophyta</taxon>
        <taxon>Spermatophyta</taxon>
        <taxon>Magnoliopsida</taxon>
        <taxon>eudicotyledons</taxon>
        <taxon>Gunneridae</taxon>
        <taxon>Pentapetalae</taxon>
        <taxon>rosids</taxon>
        <taxon>malvids</taxon>
        <taxon>Malvales</taxon>
        <taxon>Dipterocarpaceae</taxon>
        <taxon>Rubroshorea</taxon>
    </lineage>
</organism>
<feature type="disulfide bond" evidence="1">
    <location>
        <begin position="89"/>
        <end position="149"/>
    </location>
</feature>
<feature type="disulfide bond" evidence="1">
    <location>
        <begin position="84"/>
        <end position="166"/>
    </location>
</feature>
<dbReference type="EMBL" id="BPVZ01000206">
    <property type="protein sequence ID" value="GKV46356.1"/>
    <property type="molecule type" value="Genomic_DNA"/>
</dbReference>
<comment type="caution">
    <text evidence="2">The sequence shown here is derived from an EMBL/GenBank/DDBJ whole genome shotgun (WGS) entry which is preliminary data.</text>
</comment>
<accession>A0AAV5M942</accession>
<dbReference type="Proteomes" id="UP001054252">
    <property type="component" value="Unassembled WGS sequence"/>
</dbReference>
<dbReference type="PANTHER" id="PTHR31048">
    <property type="entry name" value="OS03G0233200 PROTEIN"/>
    <property type="match status" value="1"/>
</dbReference>